<dbReference type="AlphaFoldDB" id="A0A812IBI2"/>
<protein>
    <submittedName>
        <fullName evidence="2">Uncharacterized protein</fullName>
    </submittedName>
</protein>
<feature type="compositionally biased region" description="Basic and acidic residues" evidence="1">
    <location>
        <begin position="158"/>
        <end position="167"/>
    </location>
</feature>
<evidence type="ECO:0000313" key="3">
    <source>
        <dbReference type="Proteomes" id="UP000604046"/>
    </source>
</evidence>
<keyword evidence="3" id="KW-1185">Reference proteome</keyword>
<feature type="region of interest" description="Disordered" evidence="1">
    <location>
        <begin position="116"/>
        <end position="188"/>
    </location>
</feature>
<comment type="caution">
    <text evidence="2">The sequence shown here is derived from an EMBL/GenBank/DDBJ whole genome shotgun (WGS) entry which is preliminary data.</text>
</comment>
<reference evidence="2" key="1">
    <citation type="submission" date="2021-02" db="EMBL/GenBank/DDBJ databases">
        <authorList>
            <person name="Dougan E. K."/>
            <person name="Rhodes N."/>
            <person name="Thang M."/>
            <person name="Chan C."/>
        </authorList>
    </citation>
    <scope>NUCLEOTIDE SEQUENCE</scope>
</reference>
<sequence>MGPPSLQLGDVQLADQFACAAEDGLRQMTATGMRETFVLQALAALPTEFREVIFPALVKPYLHMGLPRSSMIAVARQSGERTAVLRWLAKFTGITEWELDWEAKYPVYIPGEAPAARERAPAEAPVRQQREQAEVSDADSSDGGVISEGTDNDEESADAARNEESANRSRIALYGEKPRFRTEEGVNR</sequence>
<name>A0A812IBI2_9DINO</name>
<evidence type="ECO:0000256" key="1">
    <source>
        <dbReference type="SAM" id="MobiDB-lite"/>
    </source>
</evidence>
<accession>A0A812IBI2</accession>
<organism evidence="2 3">
    <name type="scientific">Symbiodinium natans</name>
    <dbReference type="NCBI Taxonomy" id="878477"/>
    <lineage>
        <taxon>Eukaryota</taxon>
        <taxon>Sar</taxon>
        <taxon>Alveolata</taxon>
        <taxon>Dinophyceae</taxon>
        <taxon>Suessiales</taxon>
        <taxon>Symbiodiniaceae</taxon>
        <taxon>Symbiodinium</taxon>
    </lineage>
</organism>
<dbReference type="Proteomes" id="UP000604046">
    <property type="component" value="Unassembled WGS sequence"/>
</dbReference>
<gene>
    <name evidence="2" type="ORF">SNAT2548_LOCUS3292</name>
</gene>
<dbReference type="EMBL" id="CAJNDS010000202">
    <property type="protein sequence ID" value="CAE7026984.1"/>
    <property type="molecule type" value="Genomic_DNA"/>
</dbReference>
<proteinExistence type="predicted"/>
<evidence type="ECO:0000313" key="2">
    <source>
        <dbReference type="EMBL" id="CAE7026984.1"/>
    </source>
</evidence>
<feature type="compositionally biased region" description="Basic and acidic residues" evidence="1">
    <location>
        <begin position="176"/>
        <end position="188"/>
    </location>
</feature>